<dbReference type="EMBL" id="NQIK02000006">
    <property type="protein sequence ID" value="KAF7569946.1"/>
    <property type="molecule type" value="Genomic_DNA"/>
</dbReference>
<dbReference type="OMA" id="NIHGVIQ"/>
<gene>
    <name evidence="3" type="ORF">Ptr86124_011710</name>
    <name evidence="2" type="ORF">PtrM4_123610</name>
</gene>
<proteinExistence type="predicted"/>
<dbReference type="GO" id="GO:0005576">
    <property type="term" value="C:extracellular region"/>
    <property type="evidence" value="ECO:0007669"/>
    <property type="project" value="TreeGrafter"/>
</dbReference>
<keyword evidence="4" id="KW-1185">Reference proteome</keyword>
<dbReference type="PANTHER" id="PTHR38123:SF5">
    <property type="entry name" value="CELL WALL GALACTOMANNOPROTEIN"/>
    <property type="match status" value="1"/>
</dbReference>
<feature type="chain" id="PRO_5042701262" evidence="1">
    <location>
        <begin position="17"/>
        <end position="190"/>
    </location>
</feature>
<feature type="signal peptide" evidence="1">
    <location>
        <begin position="1"/>
        <end position="16"/>
    </location>
</feature>
<protein>
    <submittedName>
        <fullName evidence="2">HsbA domain containing protein</fullName>
    </submittedName>
    <submittedName>
        <fullName evidence="3">Hydrophobic surface binding protein A</fullName>
    </submittedName>
</protein>
<dbReference type="Pfam" id="PF12296">
    <property type="entry name" value="HsbA"/>
    <property type="match status" value="1"/>
</dbReference>
<keyword evidence="1" id="KW-0732">Signal</keyword>
<evidence type="ECO:0000256" key="1">
    <source>
        <dbReference type="SAM" id="SignalP"/>
    </source>
</evidence>
<comment type="caution">
    <text evidence="3">The sequence shown here is derived from an EMBL/GenBank/DDBJ whole genome shotgun (WGS) entry which is preliminary data.</text>
</comment>
<evidence type="ECO:0000313" key="2">
    <source>
        <dbReference type="EMBL" id="KAF7569946.1"/>
    </source>
</evidence>
<dbReference type="Proteomes" id="UP000249757">
    <property type="component" value="Unassembled WGS sequence"/>
</dbReference>
<dbReference type="InterPro" id="IPR021054">
    <property type="entry name" value="Cell_wall_mannoprotein_1"/>
</dbReference>
<organism evidence="3 4">
    <name type="scientific">Pyrenophora tritici-repentis</name>
    <dbReference type="NCBI Taxonomy" id="45151"/>
    <lineage>
        <taxon>Eukaryota</taxon>
        <taxon>Fungi</taxon>
        <taxon>Dikarya</taxon>
        <taxon>Ascomycota</taxon>
        <taxon>Pezizomycotina</taxon>
        <taxon>Dothideomycetes</taxon>
        <taxon>Pleosporomycetidae</taxon>
        <taxon>Pleosporales</taxon>
        <taxon>Pleosporineae</taxon>
        <taxon>Pleosporaceae</taxon>
        <taxon>Pyrenophora</taxon>
    </lineage>
</organism>
<dbReference type="PANTHER" id="PTHR38123">
    <property type="entry name" value="CELL WALL SERINE-THREONINE-RICH GALACTOMANNOPROTEIN MP1 (AFU_ORTHOLOGUE AFUA_4G03240)"/>
    <property type="match status" value="1"/>
</dbReference>
<evidence type="ECO:0000313" key="3">
    <source>
        <dbReference type="EMBL" id="KAI1509170.1"/>
    </source>
</evidence>
<reference evidence="2" key="1">
    <citation type="journal article" date="2018" name="BMC Genomics">
        <title>Comparative genomics of the wheat fungal pathogen Pyrenophora tritici-repentis reveals chromosomal variations and genome plasticity.</title>
        <authorList>
            <person name="Moolhuijzen P."/>
            <person name="See P.T."/>
            <person name="Hane J.K."/>
            <person name="Shi G."/>
            <person name="Liu Z."/>
            <person name="Oliver R.P."/>
            <person name="Moffat C.S."/>
        </authorList>
    </citation>
    <scope>NUCLEOTIDE SEQUENCE [LARGE SCALE GENOMIC DNA]</scope>
    <source>
        <strain evidence="2">M4</strain>
    </source>
</reference>
<name>A0A2W1GXT5_9PLEO</name>
<reference evidence="3" key="2">
    <citation type="submission" date="2021-05" db="EMBL/GenBank/DDBJ databases">
        <authorList>
            <person name="Moolhuijzen P.M."/>
            <person name="Moffat C.S."/>
        </authorList>
    </citation>
    <scope>NUCLEOTIDE SEQUENCE</scope>
    <source>
        <strain evidence="3">86-124</strain>
    </source>
</reference>
<evidence type="ECO:0000313" key="4">
    <source>
        <dbReference type="Proteomes" id="UP000249757"/>
    </source>
</evidence>
<accession>A0A2W1GXT5</accession>
<dbReference type="OrthoDB" id="2422134at2759"/>
<reference evidence="3" key="3">
    <citation type="journal article" date="2022" name="bioRxiv">
        <title>A global pangenome for the wheat fungal pathogen Pyrenophora tritici-repentis and prediction of effector protein structural homology.</title>
        <authorList>
            <person name="Moolhuijzen P."/>
            <person name="See P.T."/>
            <person name="Shi G."/>
            <person name="Powell H.R."/>
            <person name="Cockram J."/>
            <person name="Jorgensen L.N."/>
            <person name="Benslimane H."/>
            <person name="Strelkov S.E."/>
            <person name="Turner J."/>
            <person name="Liu Z."/>
            <person name="Moffat C.S."/>
        </authorList>
    </citation>
    <scope>NUCLEOTIDE SEQUENCE</scope>
    <source>
        <strain evidence="3">86-124</strain>
    </source>
</reference>
<reference evidence="4" key="4">
    <citation type="journal article" date="2022" name="Microb. Genom.">
        <title>A global pangenome for the wheat fungal pathogen Pyrenophora tritici-repentis and prediction of effector protein structural homology.</title>
        <authorList>
            <person name="Moolhuijzen P.M."/>
            <person name="See P.T."/>
            <person name="Shi G."/>
            <person name="Powell H.R."/>
            <person name="Cockram J."/>
            <person name="Jorgensen L.N."/>
            <person name="Benslimane H."/>
            <person name="Strelkov S.E."/>
            <person name="Turner J."/>
            <person name="Liu Z."/>
            <person name="Moffat C.S."/>
        </authorList>
    </citation>
    <scope>NUCLEOTIDE SEQUENCE [LARGE SCALE GENOMIC DNA]</scope>
</reference>
<dbReference type="EMBL" id="NRDI02000021">
    <property type="protein sequence ID" value="KAI1509170.1"/>
    <property type="molecule type" value="Genomic_DNA"/>
</dbReference>
<dbReference type="Proteomes" id="UP000245464">
    <property type="component" value="Chromosome 6"/>
</dbReference>
<dbReference type="AlphaFoldDB" id="A0A2W1GXT5"/>
<sequence>MHLALPILFLPALALCMPQLLIRPTAESVIESVVNIHNAVVEQDGILQEYTGGFTPTAIVEDVKTLAGFAKIHSANRQGFRRATFAAQFSVEETVKFIDTVVATVNISIPISTQHLRAKKQVYKENGSRSVVVATLALLLYDHDTFTVAAGKNFNPGTPWDKLNQANDAANNIHGVIQSALLYYSLGLNL</sequence>